<feature type="domain" description="DHHA1" evidence="2">
    <location>
        <begin position="258"/>
        <end position="334"/>
    </location>
</feature>
<dbReference type="Proteomes" id="UP000671119">
    <property type="component" value="Unassembled WGS sequence"/>
</dbReference>
<evidence type="ECO:0000313" key="5">
    <source>
        <dbReference type="Proteomes" id="UP000048600"/>
    </source>
</evidence>
<dbReference type="Gene3D" id="3.10.310.30">
    <property type="match status" value="1"/>
</dbReference>
<feature type="domain" description="DDH" evidence="1">
    <location>
        <begin position="36"/>
        <end position="177"/>
    </location>
</feature>
<gene>
    <name evidence="3" type="primary">nrnA</name>
    <name evidence="3" type="ORF">ERS007741_02671</name>
    <name evidence="4" type="ORF">J8J21_17110</name>
</gene>
<evidence type="ECO:0000313" key="3">
    <source>
        <dbReference type="EMBL" id="COW53744.1"/>
    </source>
</evidence>
<reference evidence="4 6" key="2">
    <citation type="submission" date="2021-03" db="EMBL/GenBank/DDBJ databases">
        <title>Whole Genome Sequencing of Mycobacterium tuberculosis clinical isolates from Arunachal Pradesh, India.</title>
        <authorList>
            <person name="Singh S."/>
            <person name="Mudliar S.R."/>
            <person name="Kulsum U."/>
            <person name="Rufai S.B."/>
            <person name="Singh P.K."/>
            <person name="Umpo M."/>
            <person name="Nyori M."/>
        </authorList>
    </citation>
    <scope>NUCLEOTIDE SEQUENCE [LARGE SCALE GENOMIC DNA]</scope>
    <source>
        <strain evidence="4 6">OMICS/BPL/0142/20/SP</strain>
    </source>
</reference>
<dbReference type="GO" id="GO:0008441">
    <property type="term" value="F:3'(2'),5'-bisphosphate nucleotidase activity"/>
    <property type="evidence" value="ECO:0007669"/>
    <property type="project" value="UniProtKB-EC"/>
</dbReference>
<dbReference type="SUPFAM" id="SSF64182">
    <property type="entry name" value="DHH phosphoesterases"/>
    <property type="match status" value="1"/>
</dbReference>
<dbReference type="PANTHER" id="PTHR47618:SF1">
    <property type="entry name" value="BIFUNCTIONAL OLIGORIBONUCLEASE AND PAP PHOSPHATASE NRNA"/>
    <property type="match status" value="1"/>
</dbReference>
<accession>A0A5R1Z549</accession>
<dbReference type="AlphaFoldDB" id="A0A5R1Z549"/>
<dbReference type="Pfam" id="PF01368">
    <property type="entry name" value="DHH"/>
    <property type="match status" value="1"/>
</dbReference>
<dbReference type="EC" id="3.1.-.-" evidence="3"/>
<dbReference type="InterPro" id="IPR038763">
    <property type="entry name" value="DHH_sf"/>
</dbReference>
<evidence type="ECO:0000259" key="1">
    <source>
        <dbReference type="Pfam" id="PF01368"/>
    </source>
</evidence>
<organism evidence="3 5">
    <name type="scientific">Mycobacterium tuberculosis</name>
    <dbReference type="NCBI Taxonomy" id="1773"/>
    <lineage>
        <taxon>Bacteria</taxon>
        <taxon>Bacillati</taxon>
        <taxon>Actinomycetota</taxon>
        <taxon>Actinomycetes</taxon>
        <taxon>Mycobacteriales</taxon>
        <taxon>Mycobacteriaceae</taxon>
        <taxon>Mycobacterium</taxon>
        <taxon>Mycobacterium tuberculosis complex</taxon>
    </lineage>
</organism>
<dbReference type="RefSeq" id="WP_003905944.1">
    <property type="nucleotide sequence ID" value="NZ_AP018034.1"/>
</dbReference>
<dbReference type="GO" id="GO:0003676">
    <property type="term" value="F:nucleic acid binding"/>
    <property type="evidence" value="ECO:0007669"/>
    <property type="project" value="InterPro"/>
</dbReference>
<dbReference type="Proteomes" id="UP000048600">
    <property type="component" value="Unassembled WGS sequence"/>
</dbReference>
<dbReference type="InterPro" id="IPR051319">
    <property type="entry name" value="Oligoribo/pAp-PDE_c-di-AMP_PDE"/>
</dbReference>
<dbReference type="Gene3D" id="3.90.1640.10">
    <property type="entry name" value="inorganic pyrophosphatase (n-terminal core)"/>
    <property type="match status" value="1"/>
</dbReference>
<dbReference type="PANTHER" id="PTHR47618">
    <property type="entry name" value="BIFUNCTIONAL OLIGORIBONUCLEASE AND PAP PHOSPHATASE NRNA"/>
    <property type="match status" value="1"/>
</dbReference>
<protein>
    <submittedName>
        <fullName evidence="4">Bifunctional oligoribonuclease/PAP phosphatase NrnA</fullName>
        <ecNumber evidence="4">3.1.3.7</ecNumber>
    </submittedName>
    <submittedName>
        <fullName evidence="3">Exopolyphosphatase-like protein</fullName>
        <ecNumber evidence="3">3.1.-.-</ecNumber>
    </submittedName>
</protein>
<dbReference type="InterPro" id="IPR001667">
    <property type="entry name" value="DDH_dom"/>
</dbReference>
<dbReference type="EMBL" id="JAGIZI010000031">
    <property type="protein sequence ID" value="MBP0684800.1"/>
    <property type="molecule type" value="Genomic_DNA"/>
</dbReference>
<proteinExistence type="predicted"/>
<name>A0A5R1Z549_MYCTX</name>
<evidence type="ECO:0000313" key="4">
    <source>
        <dbReference type="EMBL" id="MBP0684800.1"/>
    </source>
</evidence>
<sequence length="336" mass="35442">MTTIDPRNELVDGRRRAGARVDAVGAAALLSAAARVGVVCHVHPDADTIGAGLALALVLDGCGKRVEVSFAAPATLPESLRSLPGCHLLVRPEVMRRDVDLVVTVDIPSVDRLGALGDLTDSGRELLVIDHHASNDLFGTANFIDPSADSTTTMVAEILDAWGKPIDPRVAHCIYAGLATDTGSFRWASVRGYRLAARLVEIGVDNATVSRTLMDSHPFTWLPLLSRVLGSAQLVSEAVGGRGLVYVVVDNREWVAARSEEVESIVDIVRTTQQAEVAAVFKEVEPHRWSVSMRAKTVNLAAVASGFGGGGHRLAAGYTTTGSIDDAVASLRAALG</sequence>
<dbReference type="InterPro" id="IPR003156">
    <property type="entry name" value="DHHA1_dom"/>
</dbReference>
<dbReference type="EC" id="3.1.3.7" evidence="4"/>
<dbReference type="EMBL" id="CHKL01000328">
    <property type="protein sequence ID" value="COW53744.1"/>
    <property type="molecule type" value="Genomic_DNA"/>
</dbReference>
<evidence type="ECO:0000313" key="6">
    <source>
        <dbReference type="Proteomes" id="UP000671119"/>
    </source>
</evidence>
<reference evidence="3 5" key="1">
    <citation type="submission" date="2015-03" db="EMBL/GenBank/DDBJ databases">
        <authorList>
            <consortium name="Pathogen Informatics"/>
        </authorList>
    </citation>
    <scope>NUCLEOTIDE SEQUENCE [LARGE SCALE GENOMIC DNA]</scope>
    <source>
        <strain evidence="3 5">P00601463</strain>
    </source>
</reference>
<keyword evidence="3" id="KW-0378">Hydrolase</keyword>
<dbReference type="Pfam" id="PF02272">
    <property type="entry name" value="DHHA1"/>
    <property type="match status" value="1"/>
</dbReference>
<evidence type="ECO:0000259" key="2">
    <source>
        <dbReference type="Pfam" id="PF02272"/>
    </source>
</evidence>